<sequence>MRAKLAAARSWSRGLKVVVVNTIKTIKQTKNNFFLSSLSLSLFFPPAPRNTHENKRFLRKPLFKMASCRTGRLPMPDDPLFNPTNLPGLRHSSRLAAFGMLATVWIMYEKLRHSHKYITYKGPENPFARIRHRRFPGGTVAFGWGNNGLNRDCGLKEFECWAGYVGKEYTY</sequence>
<proteinExistence type="predicted"/>
<evidence type="ECO:0000313" key="1">
    <source>
        <dbReference type="EMBL" id="CAD2220547.1"/>
    </source>
</evidence>
<dbReference type="EMBL" id="LR877161">
    <property type="protein sequence ID" value="CAD2220547.1"/>
    <property type="molecule type" value="Genomic_DNA"/>
</dbReference>
<protein>
    <submittedName>
        <fullName evidence="1">Uncharacterized protein</fullName>
    </submittedName>
</protein>
<dbReference type="VEuPathDB" id="TriTrypDB:ADEAN_000806900"/>
<keyword evidence="2" id="KW-1185">Reference proteome</keyword>
<dbReference type="Proteomes" id="UP000515908">
    <property type="component" value="Chromosome 17"/>
</dbReference>
<dbReference type="OrthoDB" id="275900at2759"/>
<accession>A0A7G2CN97</accession>
<organism evidence="1 2">
    <name type="scientific">Angomonas deanei</name>
    <dbReference type="NCBI Taxonomy" id="59799"/>
    <lineage>
        <taxon>Eukaryota</taxon>
        <taxon>Discoba</taxon>
        <taxon>Euglenozoa</taxon>
        <taxon>Kinetoplastea</taxon>
        <taxon>Metakinetoplastina</taxon>
        <taxon>Trypanosomatida</taxon>
        <taxon>Trypanosomatidae</taxon>
        <taxon>Strigomonadinae</taxon>
        <taxon>Angomonas</taxon>
    </lineage>
</organism>
<reference evidence="1 2" key="1">
    <citation type="submission" date="2020-08" db="EMBL/GenBank/DDBJ databases">
        <authorList>
            <person name="Newling K."/>
            <person name="Davey J."/>
            <person name="Forrester S."/>
        </authorList>
    </citation>
    <scope>NUCLEOTIDE SEQUENCE [LARGE SCALE GENOMIC DNA]</scope>
    <source>
        <strain evidence="2">Crithidia deanei Carvalho (ATCC PRA-265)</strain>
    </source>
</reference>
<name>A0A7G2CN97_9TRYP</name>
<evidence type="ECO:0000313" key="2">
    <source>
        <dbReference type="Proteomes" id="UP000515908"/>
    </source>
</evidence>
<gene>
    <name evidence="1" type="ORF">ADEAN_000806900</name>
</gene>
<dbReference type="AlphaFoldDB" id="A0A7G2CN97"/>